<name>A0A563U140_9SPHI</name>
<organism evidence="1 2">
    <name type="scientific">Mucilaginibacter pallidiroseus</name>
    <dbReference type="NCBI Taxonomy" id="2599295"/>
    <lineage>
        <taxon>Bacteria</taxon>
        <taxon>Pseudomonadati</taxon>
        <taxon>Bacteroidota</taxon>
        <taxon>Sphingobacteriia</taxon>
        <taxon>Sphingobacteriales</taxon>
        <taxon>Sphingobacteriaceae</taxon>
        <taxon>Mucilaginibacter</taxon>
    </lineage>
</organism>
<dbReference type="Proteomes" id="UP000320042">
    <property type="component" value="Unassembled WGS sequence"/>
</dbReference>
<gene>
    <name evidence="1" type="ORF">FPZ43_17485</name>
</gene>
<proteinExistence type="predicted"/>
<protein>
    <submittedName>
        <fullName evidence="1">CRISPR-associated DxTHG motif protein</fullName>
    </submittedName>
</protein>
<evidence type="ECO:0000313" key="1">
    <source>
        <dbReference type="EMBL" id="TWR25273.1"/>
    </source>
</evidence>
<sequence length="14" mass="1559">MDVNHGINFTQIGL</sequence>
<accession>A0A563U140</accession>
<keyword evidence="2" id="KW-1185">Reference proteome</keyword>
<evidence type="ECO:0000313" key="2">
    <source>
        <dbReference type="Proteomes" id="UP000320042"/>
    </source>
</evidence>
<reference evidence="1 2" key="1">
    <citation type="submission" date="2019-07" db="EMBL/GenBank/DDBJ databases">
        <authorList>
            <person name="Kim J."/>
        </authorList>
    </citation>
    <scope>NUCLEOTIDE SEQUENCE [LARGE SCALE GENOMIC DNA]</scope>
    <source>
        <strain evidence="2">dk17</strain>
    </source>
</reference>
<comment type="caution">
    <text evidence="1">The sequence shown here is derived from an EMBL/GenBank/DDBJ whole genome shotgun (WGS) entry which is preliminary data.</text>
</comment>
<dbReference type="EMBL" id="VOEJ01000009">
    <property type="protein sequence ID" value="TWR25273.1"/>
    <property type="molecule type" value="Genomic_DNA"/>
</dbReference>